<dbReference type="RefSeq" id="WP_069671945.1">
    <property type="nucleotide sequence ID" value="NZ_MCBT01000046.1"/>
</dbReference>
<dbReference type="Proteomes" id="UP000095230">
    <property type="component" value="Unassembled WGS sequence"/>
</dbReference>
<comment type="caution">
    <text evidence="2">The sequence shown here is derived from an EMBL/GenBank/DDBJ whole genome shotgun (WGS) entry which is preliminary data.</text>
</comment>
<organism evidence="2 3">
    <name type="scientific">Shewanella colwelliana</name>
    <name type="common">Alteromonas colwelliana</name>
    <dbReference type="NCBI Taxonomy" id="23"/>
    <lineage>
        <taxon>Bacteria</taxon>
        <taxon>Pseudomonadati</taxon>
        <taxon>Pseudomonadota</taxon>
        <taxon>Gammaproteobacteria</taxon>
        <taxon>Alteromonadales</taxon>
        <taxon>Shewanellaceae</taxon>
        <taxon>Shewanella</taxon>
    </lineage>
</organism>
<name>A0A1E5ISC4_SHECO</name>
<feature type="signal peptide" evidence="1">
    <location>
        <begin position="1"/>
        <end position="19"/>
    </location>
</feature>
<dbReference type="AlphaFoldDB" id="A0A1E5ISC4"/>
<dbReference type="EMBL" id="MCBT01000046">
    <property type="protein sequence ID" value="OEG72908.1"/>
    <property type="molecule type" value="Genomic_DNA"/>
</dbReference>
<dbReference type="STRING" id="23.BEL05_11655"/>
<evidence type="ECO:0008006" key="4">
    <source>
        <dbReference type="Google" id="ProtNLM"/>
    </source>
</evidence>
<evidence type="ECO:0000313" key="3">
    <source>
        <dbReference type="Proteomes" id="UP000095230"/>
    </source>
</evidence>
<dbReference type="OrthoDB" id="6366116at2"/>
<sequence length="177" mass="19139">MKLKFAALLLSSVAVTATANDFNLGLNDDVLSTEIGFDLNKQSNLVMGYIYSDDEGHALSAAAHISHDAGIHHFEIGPKFTHYWANNSSNGGAVAVGGRYSIDLGSNVAFKTSAYYAPSVLSFGSLDGQYEIDSKVQFQLNPALGLFVGYRNIRLQYDDSRNKTFDTGFYIGGSATF</sequence>
<reference evidence="2 3" key="1">
    <citation type="submission" date="2016-07" db="EMBL/GenBank/DDBJ databases">
        <title>Whole-genome of two Shewanella species isolated from a digestive organ of sea cucumber Apostichopus japonicus Selenka 1867.</title>
        <authorList>
            <person name="Hong H.-H."/>
            <person name="Choi H."/>
            <person name="Cheon S."/>
            <person name="Oh J.-S."/>
            <person name="Lee H.-G."/>
            <person name="Park C."/>
        </authorList>
    </citation>
    <scope>NUCLEOTIDE SEQUENCE [LARGE SCALE GENOMIC DNA]</scope>
    <source>
        <strain evidence="2 3">CSB03KR</strain>
    </source>
</reference>
<evidence type="ECO:0000313" key="2">
    <source>
        <dbReference type="EMBL" id="OEG72908.1"/>
    </source>
</evidence>
<proteinExistence type="predicted"/>
<protein>
    <recommendedName>
        <fullName evidence="4">YfaZ family protein</fullName>
    </recommendedName>
</protein>
<dbReference type="InterPro" id="IPR009998">
    <property type="entry name" value="YfaZ"/>
</dbReference>
<keyword evidence="1" id="KW-0732">Signal</keyword>
<feature type="chain" id="PRO_5009179044" description="YfaZ family protein" evidence="1">
    <location>
        <begin position="20"/>
        <end position="177"/>
    </location>
</feature>
<evidence type="ECO:0000256" key="1">
    <source>
        <dbReference type="SAM" id="SignalP"/>
    </source>
</evidence>
<dbReference type="Pfam" id="PF07437">
    <property type="entry name" value="YfaZ"/>
    <property type="match status" value="1"/>
</dbReference>
<gene>
    <name evidence="2" type="ORF">BEL05_11655</name>
</gene>
<accession>A0A1E5ISC4</accession>